<dbReference type="PANTHER" id="PTHR43329">
    <property type="entry name" value="EPOXIDE HYDROLASE"/>
    <property type="match status" value="1"/>
</dbReference>
<dbReference type="RefSeq" id="XP_024702913.1">
    <property type="nucleotide sequence ID" value="XM_024846812.1"/>
</dbReference>
<dbReference type="AlphaFoldDB" id="A0A2I2G417"/>
<evidence type="ECO:0000313" key="5">
    <source>
        <dbReference type="Proteomes" id="UP000234275"/>
    </source>
</evidence>
<dbReference type="InterPro" id="IPR000639">
    <property type="entry name" value="Epox_hydrolase-like"/>
</dbReference>
<dbReference type="Proteomes" id="UP000234275">
    <property type="component" value="Unassembled WGS sequence"/>
</dbReference>
<evidence type="ECO:0000256" key="2">
    <source>
        <dbReference type="ARBA" id="ARBA00038334"/>
    </source>
</evidence>
<accession>A0A2I2G417</accession>
<dbReference type="GO" id="GO:0016787">
    <property type="term" value="F:hydrolase activity"/>
    <property type="evidence" value="ECO:0007669"/>
    <property type="project" value="UniProtKB-KW"/>
</dbReference>
<reference evidence="4 5" key="1">
    <citation type="submission" date="2016-12" db="EMBL/GenBank/DDBJ databases">
        <title>The genomes of Aspergillus section Nigri reveals drivers in fungal speciation.</title>
        <authorList>
            <consortium name="DOE Joint Genome Institute"/>
            <person name="Vesth T.C."/>
            <person name="Nybo J."/>
            <person name="Theobald S."/>
            <person name="Brandl J."/>
            <person name="Frisvad J.C."/>
            <person name="Nielsen K.F."/>
            <person name="Lyhne E.K."/>
            <person name="Kogle M.E."/>
            <person name="Kuo A."/>
            <person name="Riley R."/>
            <person name="Clum A."/>
            <person name="Nolan M."/>
            <person name="Lipzen A."/>
            <person name="Salamov A."/>
            <person name="Henrissat B."/>
            <person name="Wiebenga A."/>
            <person name="De Vries R.P."/>
            <person name="Grigoriev I.V."/>
            <person name="Mortensen U.H."/>
            <person name="Andersen M.R."/>
            <person name="Baker S.E."/>
        </authorList>
    </citation>
    <scope>NUCLEOTIDE SEQUENCE [LARGE SCALE GENOMIC DNA]</scope>
    <source>
        <strain evidence="4 5">IBT 23096</strain>
    </source>
</reference>
<organism evidence="4 5">
    <name type="scientific">Aspergillus steynii IBT 23096</name>
    <dbReference type="NCBI Taxonomy" id="1392250"/>
    <lineage>
        <taxon>Eukaryota</taxon>
        <taxon>Fungi</taxon>
        <taxon>Dikarya</taxon>
        <taxon>Ascomycota</taxon>
        <taxon>Pezizomycotina</taxon>
        <taxon>Eurotiomycetes</taxon>
        <taxon>Eurotiomycetidae</taxon>
        <taxon>Eurotiales</taxon>
        <taxon>Aspergillaceae</taxon>
        <taxon>Aspergillus</taxon>
        <taxon>Aspergillus subgen. Circumdati</taxon>
    </lineage>
</organism>
<protein>
    <submittedName>
        <fullName evidence="4">Alpha/beta hydrolase</fullName>
    </submittedName>
</protein>
<dbReference type="InterPro" id="IPR029058">
    <property type="entry name" value="AB_hydrolase_fold"/>
</dbReference>
<name>A0A2I2G417_9EURO</name>
<dbReference type="InterPro" id="IPR000073">
    <property type="entry name" value="AB_hydrolase_1"/>
</dbReference>
<dbReference type="SUPFAM" id="SSF53474">
    <property type="entry name" value="alpha/beta-Hydrolases"/>
    <property type="match status" value="1"/>
</dbReference>
<dbReference type="VEuPathDB" id="FungiDB:P170DRAFT_409814"/>
<dbReference type="Gene3D" id="3.40.50.1820">
    <property type="entry name" value="alpha/beta hydrolase"/>
    <property type="match status" value="1"/>
</dbReference>
<dbReference type="OrthoDB" id="1735926at2759"/>
<gene>
    <name evidence="4" type="ORF">P170DRAFT_409814</name>
</gene>
<proteinExistence type="inferred from homology"/>
<dbReference type="EMBL" id="MSFO01000005">
    <property type="protein sequence ID" value="PLB47611.1"/>
    <property type="molecule type" value="Genomic_DNA"/>
</dbReference>
<dbReference type="STRING" id="1392250.A0A2I2G417"/>
<evidence type="ECO:0000313" key="4">
    <source>
        <dbReference type="EMBL" id="PLB47611.1"/>
    </source>
</evidence>
<comment type="caution">
    <text evidence="4">The sequence shown here is derived from an EMBL/GenBank/DDBJ whole genome shotgun (WGS) entry which is preliminary data.</text>
</comment>
<keyword evidence="5" id="KW-1185">Reference proteome</keyword>
<dbReference type="GeneID" id="36554511"/>
<dbReference type="Pfam" id="PF00561">
    <property type="entry name" value="Abhydrolase_1"/>
    <property type="match status" value="1"/>
</dbReference>
<dbReference type="PRINTS" id="PR00412">
    <property type="entry name" value="EPOXHYDRLASE"/>
</dbReference>
<sequence>MFTATGPQAVEKINIVQDERVQRREAVINGKTYGYLLAEPEGGFTRTVLLIHGFPDLAVTWKSVIPLFLKFGFRVICPDCVGYGRTDAPTDSLAPYTYKSQADDFVELAKQLGSESLVVGGHDWGAVIAYRVALWHPIFVTHLFTFAIPYIAPSPKWIETEDMLKMFPSLGYQMQFGSEEGIIESFAKDKAGIRAFLNTLYGGKTADGKYGINVNRGVDLELATQLEHTPLLAPEELDYYVEVYSRNGLRGPCNYYRTRRANFDDEECFRDTPAAVVLKCPTLFVRASADAVVSDQMVSMMEKTVPNLTMKEVTAGHWVPWQKPAEVNEILTEWMRQQGLVAGDS</sequence>
<comment type="similarity">
    <text evidence="2">Belongs to the AB hydrolase superfamily. Epoxide hydrolase family.</text>
</comment>
<evidence type="ECO:0000256" key="1">
    <source>
        <dbReference type="ARBA" id="ARBA00022801"/>
    </source>
</evidence>
<keyword evidence="1 4" id="KW-0378">Hydrolase</keyword>
<evidence type="ECO:0000259" key="3">
    <source>
        <dbReference type="Pfam" id="PF00561"/>
    </source>
</evidence>
<feature type="domain" description="AB hydrolase-1" evidence="3">
    <location>
        <begin position="47"/>
        <end position="174"/>
    </location>
</feature>